<comment type="caution">
    <text evidence="24">The sequence shown here is derived from an EMBL/GenBank/DDBJ whole genome shotgun (WGS) entry which is preliminary data.</text>
</comment>
<dbReference type="InterPro" id="IPR024692">
    <property type="entry name" value="PTS_EI"/>
</dbReference>
<evidence type="ECO:0000256" key="15">
    <source>
        <dbReference type="ARBA" id="ARBA00022842"/>
    </source>
</evidence>
<evidence type="ECO:0000256" key="20">
    <source>
        <dbReference type="PIRSR" id="PIRSR000732-3"/>
    </source>
</evidence>
<feature type="binding site" evidence="19">
    <location>
        <position position="331"/>
    </location>
    <ligand>
        <name>phosphoenolpyruvate</name>
        <dbReference type="ChEBI" id="CHEBI:58702"/>
    </ligand>
</feature>
<evidence type="ECO:0000256" key="5">
    <source>
        <dbReference type="ARBA" id="ARBA00007837"/>
    </source>
</evidence>
<feature type="binding site" evidence="20">
    <location>
        <position position="481"/>
    </location>
    <ligand>
        <name>Mg(2+)</name>
        <dbReference type="ChEBI" id="CHEBI:18420"/>
    </ligand>
</feature>
<keyword evidence="25" id="KW-1185">Reference proteome</keyword>
<evidence type="ECO:0000313" key="25">
    <source>
        <dbReference type="Proteomes" id="UP000050517"/>
    </source>
</evidence>
<dbReference type="Gene3D" id="3.20.20.60">
    <property type="entry name" value="Phosphoenolpyruvate-binding domains"/>
    <property type="match status" value="1"/>
</dbReference>
<dbReference type="PATRIC" id="fig|1544416.3.peg.556"/>
<evidence type="ECO:0000256" key="11">
    <source>
        <dbReference type="ARBA" id="ARBA00022679"/>
    </source>
</evidence>
<name>A0A0Q0UBX6_9CORY</name>
<feature type="domain" description="PEP-utilising enzyme mobile" evidence="21">
    <location>
        <begin position="193"/>
        <end position="264"/>
    </location>
</feature>
<evidence type="ECO:0000256" key="2">
    <source>
        <dbReference type="ARBA" id="ARBA00001946"/>
    </source>
</evidence>
<dbReference type="Gene3D" id="1.10.274.10">
    <property type="entry name" value="PtsI, HPr-binding domain"/>
    <property type="match status" value="1"/>
</dbReference>
<evidence type="ECO:0000256" key="17">
    <source>
        <dbReference type="PIRNR" id="PIRNR000732"/>
    </source>
</evidence>
<keyword evidence="9 17" id="KW-0963">Cytoplasm</keyword>
<evidence type="ECO:0000256" key="3">
    <source>
        <dbReference type="ARBA" id="ARBA00002728"/>
    </source>
</evidence>
<dbReference type="Gene3D" id="3.50.30.10">
    <property type="entry name" value="Phosphohistidine domain"/>
    <property type="match status" value="1"/>
</dbReference>
<dbReference type="PROSITE" id="PS00742">
    <property type="entry name" value="PEP_ENZYMES_2"/>
    <property type="match status" value="1"/>
</dbReference>
<comment type="cofactor">
    <cofactor evidence="2 17 20">
        <name>Mg(2+)</name>
        <dbReference type="ChEBI" id="CHEBI:18420"/>
    </cofactor>
</comment>
<reference evidence="24 25" key="1">
    <citation type="submission" date="2015-10" db="EMBL/GenBank/DDBJ databases">
        <title>Corynebacteirum lowii and Corynebacterium oculi species nova, derived from human clinical disease and and emended description of Corynebacterium mastiditis.</title>
        <authorList>
            <person name="Bernard K."/>
            <person name="Pacheco A.L."/>
            <person name="Mcdougall C."/>
            <person name="Burtx T."/>
            <person name="Weibe D."/>
            <person name="Tyler S."/>
            <person name="Olson A.B."/>
            <person name="Cnockaert M."/>
            <person name="Eguchi H."/>
            <person name="Kuwahara T."/>
            <person name="Nakayama-Imaohji H."/>
            <person name="Boudewijins M."/>
            <person name="Van Hoecke F."/>
            <person name="Bernier A.-M."/>
            <person name="Vandamme P."/>
        </authorList>
    </citation>
    <scope>NUCLEOTIDE SEQUENCE [LARGE SCALE GENOMIC DNA]</scope>
    <source>
        <strain evidence="24 25">NML 130210</strain>
    </source>
</reference>
<evidence type="ECO:0000259" key="21">
    <source>
        <dbReference type="Pfam" id="PF00391"/>
    </source>
</evidence>
<dbReference type="PANTHER" id="PTHR46244:SF3">
    <property type="entry name" value="PHOSPHOENOLPYRUVATE-PROTEIN PHOSPHOTRANSFERASE"/>
    <property type="match status" value="1"/>
</dbReference>
<evidence type="ECO:0000256" key="1">
    <source>
        <dbReference type="ARBA" id="ARBA00000683"/>
    </source>
</evidence>
<dbReference type="AlphaFoldDB" id="A0A0Q0UBX6"/>
<dbReference type="InterPro" id="IPR008279">
    <property type="entry name" value="PEP-util_enz_mobile_dom"/>
</dbReference>
<feature type="domain" description="PEP-utilising enzyme C-terminal" evidence="22">
    <location>
        <begin position="293"/>
        <end position="566"/>
    </location>
</feature>
<evidence type="ECO:0000256" key="7">
    <source>
        <dbReference type="ARBA" id="ARBA00016544"/>
    </source>
</evidence>
<evidence type="ECO:0000256" key="16">
    <source>
        <dbReference type="ARBA" id="ARBA00033235"/>
    </source>
</evidence>
<proteinExistence type="inferred from homology"/>
<evidence type="ECO:0000256" key="12">
    <source>
        <dbReference type="ARBA" id="ARBA00022683"/>
    </source>
</evidence>
<comment type="catalytic activity">
    <reaction evidence="1 17">
        <text>L-histidyl-[protein] + phosphoenolpyruvate = N(pros)-phospho-L-histidyl-[protein] + pyruvate</text>
        <dbReference type="Rhea" id="RHEA:23880"/>
        <dbReference type="Rhea" id="RHEA-COMP:9745"/>
        <dbReference type="Rhea" id="RHEA-COMP:9746"/>
        <dbReference type="ChEBI" id="CHEBI:15361"/>
        <dbReference type="ChEBI" id="CHEBI:29979"/>
        <dbReference type="ChEBI" id="CHEBI:58702"/>
        <dbReference type="ChEBI" id="CHEBI:64837"/>
        <dbReference type="EC" id="2.7.3.9"/>
    </reaction>
</comment>
<dbReference type="EMBL" id="LKST01000001">
    <property type="protein sequence ID" value="KQB85413.1"/>
    <property type="molecule type" value="Genomic_DNA"/>
</dbReference>
<evidence type="ECO:0000256" key="6">
    <source>
        <dbReference type="ARBA" id="ARBA00012232"/>
    </source>
</evidence>
<keyword evidence="8 17" id="KW-0813">Transport</keyword>
<dbReference type="InterPro" id="IPR000121">
    <property type="entry name" value="PEP_util_C"/>
</dbReference>
<keyword evidence="12 17" id="KW-0598">Phosphotransferase system</keyword>
<dbReference type="PANTHER" id="PTHR46244">
    <property type="entry name" value="PHOSPHOENOLPYRUVATE-PROTEIN PHOSPHOTRANSFERASE"/>
    <property type="match status" value="1"/>
</dbReference>
<feature type="binding site" evidence="19">
    <location>
        <position position="491"/>
    </location>
    <ligand>
        <name>phosphoenolpyruvate</name>
        <dbReference type="ChEBI" id="CHEBI:58702"/>
    </ligand>
</feature>
<evidence type="ECO:0000259" key="23">
    <source>
        <dbReference type="Pfam" id="PF05524"/>
    </source>
</evidence>
<evidence type="ECO:0000256" key="10">
    <source>
        <dbReference type="ARBA" id="ARBA00022597"/>
    </source>
</evidence>
<organism evidence="24 25">
    <name type="scientific">Corynebacterium oculi</name>
    <dbReference type="NCBI Taxonomy" id="1544416"/>
    <lineage>
        <taxon>Bacteria</taxon>
        <taxon>Bacillati</taxon>
        <taxon>Actinomycetota</taxon>
        <taxon>Actinomycetes</taxon>
        <taxon>Mycobacteriales</taxon>
        <taxon>Corynebacteriaceae</taxon>
        <taxon>Corynebacterium</taxon>
    </lineage>
</organism>
<keyword evidence="14 17" id="KW-0418">Kinase</keyword>
<feature type="binding site" evidence="19">
    <location>
        <begin position="480"/>
        <end position="481"/>
    </location>
    <ligand>
        <name>phosphoenolpyruvate</name>
        <dbReference type="ChEBI" id="CHEBI:58702"/>
    </ligand>
</feature>
<evidence type="ECO:0000256" key="8">
    <source>
        <dbReference type="ARBA" id="ARBA00022448"/>
    </source>
</evidence>
<evidence type="ECO:0000259" key="22">
    <source>
        <dbReference type="Pfam" id="PF02896"/>
    </source>
</evidence>
<dbReference type="STRING" id="1544416.Cocul_00552"/>
<feature type="active site" description="Tele-phosphohistidine intermediate" evidence="18">
    <location>
        <position position="228"/>
    </location>
</feature>
<evidence type="ECO:0000256" key="9">
    <source>
        <dbReference type="ARBA" id="ARBA00022490"/>
    </source>
</evidence>
<dbReference type="PROSITE" id="PS00370">
    <property type="entry name" value="PEP_ENZYMES_PHOS_SITE"/>
    <property type="match status" value="1"/>
</dbReference>
<dbReference type="GO" id="GO:0016301">
    <property type="term" value="F:kinase activity"/>
    <property type="evidence" value="ECO:0007669"/>
    <property type="project" value="UniProtKB-KW"/>
</dbReference>
<dbReference type="GO" id="GO:0008965">
    <property type="term" value="F:phosphoenolpyruvate-protein phosphotransferase activity"/>
    <property type="evidence" value="ECO:0007669"/>
    <property type="project" value="UniProtKB-EC"/>
</dbReference>
<feature type="active site" description="Proton donor" evidence="18">
    <location>
        <position position="528"/>
    </location>
</feature>
<dbReference type="GO" id="GO:0005737">
    <property type="term" value="C:cytoplasm"/>
    <property type="evidence" value="ECO:0007669"/>
    <property type="project" value="UniProtKB-SubCell"/>
</dbReference>
<feature type="binding site" evidence="19">
    <location>
        <position position="367"/>
    </location>
    <ligand>
        <name>phosphoenolpyruvate</name>
        <dbReference type="ChEBI" id="CHEBI:58702"/>
    </ligand>
</feature>
<dbReference type="Proteomes" id="UP000050517">
    <property type="component" value="Unassembled WGS sequence"/>
</dbReference>
<comment type="function">
    <text evidence="3 17">General (non sugar-specific) component of the phosphoenolpyruvate-dependent sugar phosphotransferase system (sugar PTS). This major carbohydrate active-transport system catalyzes the phosphorylation of incoming sugar substrates concomitantly with their translocation across the cell membrane. Enzyme I transfers the phosphoryl group from phosphoenolpyruvate (PEP) to the phosphoryl carrier protein (HPr).</text>
</comment>
<dbReference type="InterPro" id="IPR008731">
    <property type="entry name" value="PTS_EIN"/>
</dbReference>
<sequence>MSVYGKGTAYCVFARARCCGVISAIPARVVRMTEGSGNNASAHLTVKGTGVVAGIAYADVVWVRPRPELPTGGTTIPEEEREAEYERFVAAADTVAERLDGRARSAEGPAAEVLDATAGMVRDRGWRKTVRKNIRSGMDAAFATVEATAKFVTMFHAAGGVMAERTTDLRDIRDRVIAQLRGEEEPGLPAIDGEAILFADDLSPADTAALDIEHYRGLVTELGGPTSHTAIIARQLNLPCIVAAGTAIRDFEAGAKVLIDGSVGTVRSGADPEEAVRMVQESQERAAKIARWTGPASTKDGHRVQMLANVQDANAARIAADTQAEGIGLYRTEMSFLSATEEPSVDEQAALYGKVFAAFPESKVVVRTLDAGSDKPIAYANMSEEENPALGVRGLRIARDNEALLTRQLDAIAQAAEGRGDQAPTWVMAPMVSTARESEWFASLCKERGLTPGAMIEVPAAALMADKIMPHLDFVSIGTNDLTQYTMAADRLSSQLAYLTDPWQPAVLRLIQHTCMVGHDTHTAVGVCGEAAADPLLACVLTGLGVNSLSAASTAVAGVGAQLAEVTLEECEAAAAAALASEGASEARDAVRAILA</sequence>
<evidence type="ECO:0000256" key="14">
    <source>
        <dbReference type="ARBA" id="ARBA00022777"/>
    </source>
</evidence>
<dbReference type="SUPFAM" id="SSF51621">
    <property type="entry name" value="Phosphoenolpyruvate/pyruvate domain"/>
    <property type="match status" value="1"/>
</dbReference>
<dbReference type="Pfam" id="PF02896">
    <property type="entry name" value="PEP-utilizers_C"/>
    <property type="match status" value="1"/>
</dbReference>
<keyword evidence="11 17" id="KW-0808">Transferase</keyword>
<gene>
    <name evidence="24" type="primary">ptsI</name>
    <name evidence="24" type="ORF">Cocul_00552</name>
</gene>
<accession>A0A0Q0UBX6</accession>
<evidence type="ECO:0000256" key="13">
    <source>
        <dbReference type="ARBA" id="ARBA00022723"/>
    </source>
</evidence>
<dbReference type="InterPro" id="IPR018274">
    <property type="entry name" value="PEP_util_AS"/>
</dbReference>
<keyword evidence="15 17" id="KW-0460">Magnesium</keyword>
<dbReference type="EC" id="2.7.3.9" evidence="6 17"/>
<dbReference type="NCBIfam" id="TIGR01417">
    <property type="entry name" value="PTS_I_fam"/>
    <property type="match status" value="1"/>
</dbReference>
<evidence type="ECO:0000256" key="19">
    <source>
        <dbReference type="PIRSR" id="PIRSR000732-2"/>
    </source>
</evidence>
<dbReference type="SUPFAM" id="SSF52009">
    <property type="entry name" value="Phosphohistidine domain"/>
    <property type="match status" value="1"/>
</dbReference>
<protein>
    <recommendedName>
        <fullName evidence="7 17">Phosphoenolpyruvate-protein phosphotransferase</fullName>
        <ecNumber evidence="6 17">2.7.3.9</ecNumber>
    </recommendedName>
    <alternativeName>
        <fullName evidence="16 17">Phosphotransferase system, enzyme I</fullName>
    </alternativeName>
</protein>
<keyword evidence="10 17" id="KW-0762">Sugar transport</keyword>
<dbReference type="InterPro" id="IPR006318">
    <property type="entry name" value="PTS_EI-like"/>
</dbReference>
<dbReference type="InterPro" id="IPR040442">
    <property type="entry name" value="Pyrv_kinase-like_dom_sf"/>
</dbReference>
<dbReference type="InterPro" id="IPR036618">
    <property type="entry name" value="PtsI_HPr-bd_sf"/>
</dbReference>
<dbReference type="Pfam" id="PF05524">
    <property type="entry name" value="PEP-utilisers_N"/>
    <property type="match status" value="1"/>
</dbReference>
<evidence type="ECO:0000313" key="24">
    <source>
        <dbReference type="EMBL" id="KQB85413.1"/>
    </source>
</evidence>
<dbReference type="InterPro" id="IPR015813">
    <property type="entry name" value="Pyrv/PenolPyrv_kinase-like_dom"/>
</dbReference>
<dbReference type="SUPFAM" id="SSF47831">
    <property type="entry name" value="Enzyme I of the PEP:sugar phosphotransferase system HPr-binding (sub)domain"/>
    <property type="match status" value="1"/>
</dbReference>
<feature type="binding site" evidence="20">
    <location>
        <position position="457"/>
    </location>
    <ligand>
        <name>Mg(2+)</name>
        <dbReference type="ChEBI" id="CHEBI:18420"/>
    </ligand>
</feature>
<dbReference type="PRINTS" id="PR01736">
    <property type="entry name" value="PHPHTRNFRASE"/>
</dbReference>
<dbReference type="Pfam" id="PF00391">
    <property type="entry name" value="PEP-utilizers"/>
    <property type="match status" value="1"/>
</dbReference>
<evidence type="ECO:0000256" key="4">
    <source>
        <dbReference type="ARBA" id="ARBA00004496"/>
    </source>
</evidence>
<comment type="subcellular location">
    <subcellularLocation>
        <location evidence="4 17">Cytoplasm</location>
    </subcellularLocation>
</comment>
<dbReference type="InterPro" id="IPR023151">
    <property type="entry name" value="PEP_util_CS"/>
</dbReference>
<dbReference type="InterPro" id="IPR036637">
    <property type="entry name" value="Phosphohistidine_dom_sf"/>
</dbReference>
<feature type="domain" description="Phosphotransferase system enzyme I N-terminal" evidence="23">
    <location>
        <begin position="47"/>
        <end position="165"/>
    </location>
</feature>
<dbReference type="InterPro" id="IPR050499">
    <property type="entry name" value="PEP-utilizing_PTS_enzyme"/>
</dbReference>
<dbReference type="GO" id="GO:0009401">
    <property type="term" value="P:phosphoenolpyruvate-dependent sugar phosphotransferase system"/>
    <property type="evidence" value="ECO:0007669"/>
    <property type="project" value="UniProtKB-KW"/>
</dbReference>
<dbReference type="GO" id="GO:0046872">
    <property type="term" value="F:metal ion binding"/>
    <property type="evidence" value="ECO:0007669"/>
    <property type="project" value="UniProtKB-KW"/>
</dbReference>
<keyword evidence="13 17" id="KW-0479">Metal-binding</keyword>
<dbReference type="PIRSF" id="PIRSF000732">
    <property type="entry name" value="PTS_enzyme_I"/>
    <property type="match status" value="1"/>
</dbReference>
<comment type="similarity">
    <text evidence="5 17">Belongs to the PEP-utilizing enzyme family.</text>
</comment>
<evidence type="ECO:0000256" key="18">
    <source>
        <dbReference type="PIRSR" id="PIRSR000732-1"/>
    </source>
</evidence>
<keyword evidence="24" id="KW-0670">Pyruvate</keyword>